<sequence>MKIAKAIAMEKTIITFFAFILSFLKIGIISSVNAERWNNDPIITITQ</sequence>
<evidence type="ECO:0000313" key="2">
    <source>
        <dbReference type="Proteomes" id="UP001319045"/>
    </source>
</evidence>
<evidence type="ECO:0000313" key="1">
    <source>
        <dbReference type="EMBL" id="BCS84607.1"/>
    </source>
</evidence>
<protein>
    <submittedName>
        <fullName evidence="1">Uncharacterized protein</fullName>
    </submittedName>
</protein>
<keyword evidence="2" id="KW-1185">Reference proteome</keyword>
<reference evidence="1 2" key="1">
    <citation type="journal article" date="2022" name="Int. J. Syst. Evol. Microbiol.">
        <title>Prevotella herbatica sp. nov., a plant polysaccharide-decomposing anaerobic bacterium isolated from a methanogenic reactor.</title>
        <authorList>
            <person name="Uek A."/>
            <person name="Tonouchi A."/>
            <person name="Kaku N."/>
            <person name="Ueki K."/>
        </authorList>
    </citation>
    <scope>NUCLEOTIDE SEQUENCE [LARGE SCALE GENOMIC DNA]</scope>
    <source>
        <strain evidence="1 2">WR041</strain>
    </source>
</reference>
<name>A0ABM7NVY5_9BACT</name>
<dbReference type="EMBL" id="AP024484">
    <property type="protein sequence ID" value="BCS84607.1"/>
    <property type="molecule type" value="Genomic_DNA"/>
</dbReference>
<gene>
    <name evidence="1" type="ORF">prwr041_05000</name>
</gene>
<proteinExistence type="predicted"/>
<organism evidence="1 2">
    <name type="scientific">Prevotella herbatica</name>
    <dbReference type="NCBI Taxonomy" id="2801997"/>
    <lineage>
        <taxon>Bacteria</taxon>
        <taxon>Pseudomonadati</taxon>
        <taxon>Bacteroidota</taxon>
        <taxon>Bacteroidia</taxon>
        <taxon>Bacteroidales</taxon>
        <taxon>Prevotellaceae</taxon>
        <taxon>Prevotella</taxon>
    </lineage>
</organism>
<accession>A0ABM7NVY5</accession>
<dbReference type="Proteomes" id="UP001319045">
    <property type="component" value="Chromosome"/>
</dbReference>